<dbReference type="AlphaFoldDB" id="A0A6C0I7S2"/>
<reference evidence="1" key="1">
    <citation type="journal article" date="2020" name="Nature">
        <title>Giant virus diversity and host interactions through global metagenomics.</title>
        <authorList>
            <person name="Schulz F."/>
            <person name="Roux S."/>
            <person name="Paez-Espino D."/>
            <person name="Jungbluth S."/>
            <person name="Walsh D.A."/>
            <person name="Denef V.J."/>
            <person name="McMahon K.D."/>
            <person name="Konstantinidis K.T."/>
            <person name="Eloe-Fadrosh E.A."/>
            <person name="Kyrpides N.C."/>
            <person name="Woyke T."/>
        </authorList>
    </citation>
    <scope>NUCLEOTIDE SEQUENCE</scope>
    <source>
        <strain evidence="1">GVMAG-M-3300023184-24</strain>
    </source>
</reference>
<proteinExistence type="predicted"/>
<sequence length="92" mass="10200">MNGYIVNVDPKEFVTVRTAKSVEMRVQNLNIGVSVDVCCMIKDENGNIFQVQTVSLSGEEYDNWGNNDVYLVTTVLSKLDLTPNPNPPPVPN</sequence>
<organism evidence="1">
    <name type="scientific">viral metagenome</name>
    <dbReference type="NCBI Taxonomy" id="1070528"/>
    <lineage>
        <taxon>unclassified sequences</taxon>
        <taxon>metagenomes</taxon>
        <taxon>organismal metagenomes</taxon>
    </lineage>
</organism>
<dbReference type="EMBL" id="MN740110">
    <property type="protein sequence ID" value="QHT88193.1"/>
    <property type="molecule type" value="Genomic_DNA"/>
</dbReference>
<accession>A0A6C0I7S2</accession>
<evidence type="ECO:0000313" key="1">
    <source>
        <dbReference type="EMBL" id="QHT88193.1"/>
    </source>
</evidence>
<protein>
    <submittedName>
        <fullName evidence="1">Uncharacterized protein</fullName>
    </submittedName>
</protein>
<name>A0A6C0I7S2_9ZZZZ</name>